<dbReference type="Pfam" id="PF04445">
    <property type="entry name" value="SAM_MT"/>
    <property type="match status" value="1"/>
</dbReference>
<sequence>MFVTTSFNPTPKQIREARTLASKLGVPFIERKRASLNELFSELHQEKACIVTKQEWRYEDIQGHVFFFHPNMSILRIKHLIKGMPDSFIQSSGMEQGDHILDCTLGMGADAIVSSFVVGEQGRVVGLESEPAIAAIVQHGLKTYDSKRKPVNEAMRRIEVVQADYDSYLRESPDCSYDIVCFDPMFRQTVKESAAMQALKPLANPAPLNKWAVKEALRVARKAVLLKERVVSGEFERLGFQVVKEASNYAWGIIKPREGAW</sequence>
<keyword evidence="1" id="KW-0808">Transferase</keyword>
<gene>
    <name evidence="1" type="ORF">DL897_14060</name>
</gene>
<dbReference type="EMBL" id="QJKK01000009">
    <property type="protein sequence ID" value="RAL22532.1"/>
    <property type="molecule type" value="Genomic_DNA"/>
</dbReference>
<reference evidence="1 2" key="1">
    <citation type="submission" date="2018-06" db="EMBL/GenBank/DDBJ databases">
        <title>Thermoflavimicrobium daqus sp. nov., a thermophilic microbe isolated from Moutai-flavour Daqu.</title>
        <authorList>
            <person name="Wang X."/>
            <person name="Zhou H."/>
        </authorList>
    </citation>
    <scope>NUCLEOTIDE SEQUENCE [LARGE SCALE GENOMIC DNA]</scope>
    <source>
        <strain evidence="1 2">FBKL4.011</strain>
    </source>
</reference>
<protein>
    <submittedName>
        <fullName evidence="1">SAM-dependent methyltransferase</fullName>
    </submittedName>
</protein>
<evidence type="ECO:0000313" key="2">
    <source>
        <dbReference type="Proteomes" id="UP000251213"/>
    </source>
</evidence>
<proteinExistence type="predicted"/>
<accession>A0A364K291</accession>
<reference evidence="1 2" key="2">
    <citation type="submission" date="2018-06" db="EMBL/GenBank/DDBJ databases">
        <authorList>
            <person name="Zhirakovskaya E."/>
        </authorList>
    </citation>
    <scope>NUCLEOTIDE SEQUENCE [LARGE SCALE GENOMIC DNA]</scope>
    <source>
        <strain evidence="1 2">FBKL4.011</strain>
    </source>
</reference>
<dbReference type="AlphaFoldDB" id="A0A364K291"/>
<dbReference type="InterPro" id="IPR007536">
    <property type="entry name" value="16SrRNA_methylTrfase_J"/>
</dbReference>
<dbReference type="OrthoDB" id="1653798at2"/>
<dbReference type="Gene3D" id="3.40.50.150">
    <property type="entry name" value="Vaccinia Virus protein VP39"/>
    <property type="match status" value="1"/>
</dbReference>
<keyword evidence="2" id="KW-1185">Reference proteome</keyword>
<dbReference type="Proteomes" id="UP000251213">
    <property type="component" value="Unassembled WGS sequence"/>
</dbReference>
<name>A0A364K291_9BACL</name>
<dbReference type="SUPFAM" id="SSF53335">
    <property type="entry name" value="S-adenosyl-L-methionine-dependent methyltransferases"/>
    <property type="match status" value="1"/>
</dbReference>
<evidence type="ECO:0000313" key="1">
    <source>
        <dbReference type="EMBL" id="RAL22532.1"/>
    </source>
</evidence>
<dbReference type="PANTHER" id="PTHR36112:SF1">
    <property type="entry name" value="RIBOSOMAL RNA SMALL SUBUNIT METHYLTRANSFERASE J"/>
    <property type="match status" value="1"/>
</dbReference>
<organism evidence="1 2">
    <name type="scientific">Thermoflavimicrobium daqui</name>
    <dbReference type="NCBI Taxonomy" id="2137476"/>
    <lineage>
        <taxon>Bacteria</taxon>
        <taxon>Bacillati</taxon>
        <taxon>Bacillota</taxon>
        <taxon>Bacilli</taxon>
        <taxon>Bacillales</taxon>
        <taxon>Thermoactinomycetaceae</taxon>
        <taxon>Thermoflavimicrobium</taxon>
    </lineage>
</organism>
<dbReference type="PANTHER" id="PTHR36112">
    <property type="entry name" value="RIBOSOMAL RNA SMALL SUBUNIT METHYLTRANSFERASE J"/>
    <property type="match status" value="1"/>
</dbReference>
<keyword evidence="1" id="KW-0489">Methyltransferase</keyword>
<dbReference type="InterPro" id="IPR029063">
    <property type="entry name" value="SAM-dependent_MTases_sf"/>
</dbReference>
<comment type="caution">
    <text evidence="1">The sequence shown here is derived from an EMBL/GenBank/DDBJ whole genome shotgun (WGS) entry which is preliminary data.</text>
</comment>
<dbReference type="GO" id="GO:0008990">
    <property type="term" value="F:rRNA (guanine-N2-)-methyltransferase activity"/>
    <property type="evidence" value="ECO:0007669"/>
    <property type="project" value="InterPro"/>
</dbReference>